<accession>A0AAD6EYW5</accession>
<dbReference type="GO" id="GO:0004521">
    <property type="term" value="F:RNA endonuclease activity"/>
    <property type="evidence" value="ECO:0007669"/>
    <property type="project" value="UniProtKB-ARBA"/>
</dbReference>
<dbReference type="PANTHER" id="PTHR33146">
    <property type="entry name" value="ENDONUCLEASE 4"/>
    <property type="match status" value="1"/>
</dbReference>
<feature type="signal peptide" evidence="11">
    <location>
        <begin position="1"/>
        <end position="23"/>
    </location>
</feature>
<evidence type="ECO:0000313" key="12">
    <source>
        <dbReference type="EMBL" id="KAJ3706331.1"/>
    </source>
</evidence>
<evidence type="ECO:0000256" key="1">
    <source>
        <dbReference type="ARBA" id="ARBA00000245"/>
    </source>
</evidence>
<dbReference type="EC" id="3.1.30.1" evidence="3"/>
<dbReference type="FunFam" id="1.10.575.10:FF:000002">
    <property type="entry name" value="Endonuclease 2"/>
    <property type="match status" value="1"/>
</dbReference>
<evidence type="ECO:0000256" key="6">
    <source>
        <dbReference type="ARBA" id="ARBA00022729"/>
    </source>
</evidence>
<organism evidence="12 13">
    <name type="scientific">Rhynchospora tenuis</name>
    <dbReference type="NCBI Taxonomy" id="198213"/>
    <lineage>
        <taxon>Eukaryota</taxon>
        <taxon>Viridiplantae</taxon>
        <taxon>Streptophyta</taxon>
        <taxon>Embryophyta</taxon>
        <taxon>Tracheophyta</taxon>
        <taxon>Spermatophyta</taxon>
        <taxon>Magnoliopsida</taxon>
        <taxon>Liliopsida</taxon>
        <taxon>Poales</taxon>
        <taxon>Cyperaceae</taxon>
        <taxon>Cyperoideae</taxon>
        <taxon>Rhynchosporeae</taxon>
        <taxon>Rhynchospora</taxon>
    </lineage>
</organism>
<evidence type="ECO:0000313" key="13">
    <source>
        <dbReference type="Proteomes" id="UP001210211"/>
    </source>
</evidence>
<proteinExistence type="inferred from homology"/>
<sequence length="300" mass="32808">MDFKMLVAIFVVSLFARIPTSSAWGTDGHYMVCKIAQSYLTSTASSAVLKLLPSSANGDLASMCSWADNVRTTYPWSSALHYIDTPDNLCTYSYSRDCHDSAGAAGRCVVGAINNYTSQLRTYPSTTYNLTQALLFLSHFMGDVHQPLHVGFTTDAGGNSITVYWYNVQTNLHSVWDTKIITTSESNYFGNDVNKMSDSIKANITSTQISQWNSCGSSTSACADSFASESIQQACSYAYKDAPNGAYLSDSTKLKEAVRWMAPSLSDLPIQLEDDTQAGTEIDGVSWKNATGHTWHSNRD</sequence>
<evidence type="ECO:0000256" key="8">
    <source>
        <dbReference type="ARBA" id="ARBA00022801"/>
    </source>
</evidence>
<evidence type="ECO:0000256" key="5">
    <source>
        <dbReference type="ARBA" id="ARBA00022723"/>
    </source>
</evidence>
<dbReference type="Proteomes" id="UP001210211">
    <property type="component" value="Unassembled WGS sequence"/>
</dbReference>
<comment type="similarity">
    <text evidence="2">Belongs to the nuclease type I family.</text>
</comment>
<dbReference type="Pfam" id="PF02265">
    <property type="entry name" value="S1-P1_nuclease"/>
    <property type="match status" value="1"/>
</dbReference>
<keyword evidence="10" id="KW-0325">Glycoprotein</keyword>
<gene>
    <name evidence="12" type="ORF">LUZ61_010036</name>
</gene>
<evidence type="ECO:0000256" key="3">
    <source>
        <dbReference type="ARBA" id="ARBA00012562"/>
    </source>
</evidence>
<evidence type="ECO:0000256" key="9">
    <source>
        <dbReference type="ARBA" id="ARBA00023157"/>
    </source>
</evidence>
<evidence type="ECO:0000256" key="10">
    <source>
        <dbReference type="ARBA" id="ARBA00023180"/>
    </source>
</evidence>
<keyword evidence="4" id="KW-0540">Nuclease</keyword>
<name>A0AAD6EYW5_9POAL</name>
<dbReference type="CDD" id="cd11010">
    <property type="entry name" value="S1-P1_nuclease"/>
    <property type="match status" value="1"/>
</dbReference>
<dbReference type="SUPFAM" id="SSF48537">
    <property type="entry name" value="Phospholipase C/P1 nuclease"/>
    <property type="match status" value="1"/>
</dbReference>
<evidence type="ECO:0000256" key="11">
    <source>
        <dbReference type="SAM" id="SignalP"/>
    </source>
</evidence>
<dbReference type="AlphaFoldDB" id="A0AAD6EYW5"/>
<dbReference type="GO" id="GO:0000014">
    <property type="term" value="F:single-stranded DNA endodeoxyribonuclease activity"/>
    <property type="evidence" value="ECO:0007669"/>
    <property type="project" value="UniProtKB-ARBA"/>
</dbReference>
<dbReference type="GO" id="GO:0046872">
    <property type="term" value="F:metal ion binding"/>
    <property type="evidence" value="ECO:0007669"/>
    <property type="project" value="UniProtKB-KW"/>
</dbReference>
<keyword evidence="7" id="KW-0255">Endonuclease</keyword>
<keyword evidence="8" id="KW-0378">Hydrolase</keyword>
<dbReference type="PANTHER" id="PTHR33146:SF26">
    <property type="entry name" value="ENDONUCLEASE 4"/>
    <property type="match status" value="1"/>
</dbReference>
<evidence type="ECO:0000256" key="2">
    <source>
        <dbReference type="ARBA" id="ARBA00009547"/>
    </source>
</evidence>
<dbReference type="EMBL" id="JAMRDG010000001">
    <property type="protein sequence ID" value="KAJ3706331.1"/>
    <property type="molecule type" value="Genomic_DNA"/>
</dbReference>
<dbReference type="InterPro" id="IPR003154">
    <property type="entry name" value="S1/P1nuclease"/>
</dbReference>
<dbReference type="InterPro" id="IPR008947">
    <property type="entry name" value="PLipase_C/P1_nuclease_dom_sf"/>
</dbReference>
<dbReference type="GO" id="GO:0003676">
    <property type="term" value="F:nucleic acid binding"/>
    <property type="evidence" value="ECO:0007669"/>
    <property type="project" value="InterPro"/>
</dbReference>
<evidence type="ECO:0000256" key="7">
    <source>
        <dbReference type="ARBA" id="ARBA00022759"/>
    </source>
</evidence>
<dbReference type="Gene3D" id="1.10.575.10">
    <property type="entry name" value="P1 Nuclease"/>
    <property type="match status" value="1"/>
</dbReference>
<keyword evidence="6 11" id="KW-0732">Signal</keyword>
<evidence type="ECO:0000256" key="4">
    <source>
        <dbReference type="ARBA" id="ARBA00022722"/>
    </source>
</evidence>
<protein>
    <recommendedName>
        <fullName evidence="3">Aspergillus nuclease S1</fullName>
        <ecNumber evidence="3">3.1.30.1</ecNumber>
    </recommendedName>
</protein>
<keyword evidence="5" id="KW-0479">Metal-binding</keyword>
<dbReference type="GO" id="GO:0006308">
    <property type="term" value="P:DNA catabolic process"/>
    <property type="evidence" value="ECO:0007669"/>
    <property type="project" value="InterPro"/>
</dbReference>
<reference evidence="12 13" key="1">
    <citation type="journal article" date="2022" name="Cell">
        <title>Repeat-based holocentromeres influence genome architecture and karyotype evolution.</title>
        <authorList>
            <person name="Hofstatter P.G."/>
            <person name="Thangavel G."/>
            <person name="Lux T."/>
            <person name="Neumann P."/>
            <person name="Vondrak T."/>
            <person name="Novak P."/>
            <person name="Zhang M."/>
            <person name="Costa L."/>
            <person name="Castellani M."/>
            <person name="Scott A."/>
            <person name="Toegelov H."/>
            <person name="Fuchs J."/>
            <person name="Mata-Sucre Y."/>
            <person name="Dias Y."/>
            <person name="Vanzela A.L.L."/>
            <person name="Huettel B."/>
            <person name="Almeida C.C.S."/>
            <person name="Simkova H."/>
            <person name="Souza G."/>
            <person name="Pedrosa-Harand A."/>
            <person name="Macas J."/>
            <person name="Mayer K.F.X."/>
            <person name="Houben A."/>
            <person name="Marques A."/>
        </authorList>
    </citation>
    <scope>NUCLEOTIDE SEQUENCE [LARGE SCALE GENOMIC DNA]</scope>
    <source>
        <strain evidence="12">RhyTen1mFocal</strain>
    </source>
</reference>
<keyword evidence="13" id="KW-1185">Reference proteome</keyword>
<keyword evidence="9" id="KW-1015">Disulfide bond</keyword>
<comment type="catalytic activity">
    <reaction evidence="1">
        <text>Endonucleolytic cleavage to 5'-phosphomononucleotide and 5'-phosphooligonucleotide end-products.</text>
        <dbReference type="EC" id="3.1.30.1"/>
    </reaction>
</comment>
<feature type="chain" id="PRO_5041918261" description="Aspergillus nuclease S1" evidence="11">
    <location>
        <begin position="24"/>
        <end position="300"/>
    </location>
</feature>
<comment type="caution">
    <text evidence="12">The sequence shown here is derived from an EMBL/GenBank/DDBJ whole genome shotgun (WGS) entry which is preliminary data.</text>
</comment>